<dbReference type="GeneID" id="25283811"/>
<feature type="signal peptide" evidence="1">
    <location>
        <begin position="1"/>
        <end position="17"/>
    </location>
</feature>
<proteinExistence type="predicted"/>
<dbReference type="HOGENOM" id="CLU_018249_2_1_1"/>
<evidence type="ECO:0000256" key="1">
    <source>
        <dbReference type="SAM" id="SignalP"/>
    </source>
</evidence>
<dbReference type="AlphaFoldDB" id="A0A072P6A5"/>
<evidence type="ECO:0000313" key="3">
    <source>
        <dbReference type="Proteomes" id="UP000027920"/>
    </source>
</evidence>
<name>A0A072P6A5_9EURO</name>
<dbReference type="RefSeq" id="XP_013257837.1">
    <property type="nucleotide sequence ID" value="XM_013402383.1"/>
</dbReference>
<dbReference type="PANTHER" id="PTHR35340">
    <property type="entry name" value="PQQ ENZYME REPEAT PROTEIN-RELATED"/>
    <property type="match status" value="1"/>
</dbReference>
<accession>A0A072P6A5</accession>
<dbReference type="EMBL" id="AMGV01000008">
    <property type="protein sequence ID" value="KEF55247.1"/>
    <property type="molecule type" value="Genomic_DNA"/>
</dbReference>
<keyword evidence="3" id="KW-1185">Reference proteome</keyword>
<gene>
    <name evidence="2" type="ORF">A1O9_08901</name>
</gene>
<reference evidence="2 3" key="1">
    <citation type="submission" date="2013-03" db="EMBL/GenBank/DDBJ databases">
        <title>The Genome Sequence of Exophiala aquamarina CBS 119918.</title>
        <authorList>
            <consortium name="The Broad Institute Genomics Platform"/>
            <person name="Cuomo C."/>
            <person name="de Hoog S."/>
            <person name="Gorbushina A."/>
            <person name="Walker B."/>
            <person name="Young S.K."/>
            <person name="Zeng Q."/>
            <person name="Gargeya S."/>
            <person name="Fitzgerald M."/>
            <person name="Haas B."/>
            <person name="Abouelleil A."/>
            <person name="Allen A.W."/>
            <person name="Alvarado L."/>
            <person name="Arachchi H.M."/>
            <person name="Berlin A.M."/>
            <person name="Chapman S.B."/>
            <person name="Gainer-Dewar J."/>
            <person name="Goldberg J."/>
            <person name="Griggs A."/>
            <person name="Gujja S."/>
            <person name="Hansen M."/>
            <person name="Howarth C."/>
            <person name="Imamovic A."/>
            <person name="Ireland A."/>
            <person name="Larimer J."/>
            <person name="McCowan C."/>
            <person name="Murphy C."/>
            <person name="Pearson M."/>
            <person name="Poon T.W."/>
            <person name="Priest M."/>
            <person name="Roberts A."/>
            <person name="Saif S."/>
            <person name="Shea T."/>
            <person name="Sisk P."/>
            <person name="Sykes S."/>
            <person name="Wortman J."/>
            <person name="Nusbaum C."/>
            <person name="Birren B."/>
        </authorList>
    </citation>
    <scope>NUCLEOTIDE SEQUENCE [LARGE SCALE GENOMIC DNA]</scope>
    <source>
        <strain evidence="2 3">CBS 119918</strain>
    </source>
</reference>
<protein>
    <recommendedName>
        <fullName evidence="4">ASST-domain-containing protein</fullName>
    </recommendedName>
</protein>
<feature type="chain" id="PRO_5001681406" description="ASST-domain-containing protein" evidence="1">
    <location>
        <begin position="18"/>
        <end position="546"/>
    </location>
</feature>
<evidence type="ECO:0008006" key="4">
    <source>
        <dbReference type="Google" id="ProtNLM"/>
    </source>
</evidence>
<evidence type="ECO:0000313" key="2">
    <source>
        <dbReference type="EMBL" id="KEF55247.1"/>
    </source>
</evidence>
<keyword evidence="1" id="KW-0732">Signal</keyword>
<sequence length="546" mass="58913">MAITLHLFSCLVQFVAAATITGTADTIVCAADSRQIVSNGSNTALWPWQEYQSSDALPPVLLTTSTGEALFDGLLVIGTVYGSTVPATQEQAPLLMTDSGDLIWSGPKEPTYNARVQTYNAAPVLTYFSGQGTAGASAVVGHGYGEVIVLNNEYNVVATVCPQFHHFTLETGVTAKCHADVHESFITPRNTMLITAYNTTQADLTSVGGSKYGWILDSFAAEINISTGEVLFEWHPIAHLPINGSHYPLSGQGQNQSTPYDFFHMNSIELVGENYLINSRHFWSTYLVSPQGKILWHINGLDGGDFGQLPQGALFSWEHHARVIESSSSHAIISWFGNNNALPNQPGAKITTGVTLGLALPPDPSKPPVLLTNLTDPQLRTNTWSQGSFLHLPNGNMFIGYGSEPVMIEYGPVKDGATEGHARWTGMFGYGDLVSSYRAYKQIWHATPSTQPSLVVQEIVQNTFLHCTANATHLGYVSWNGATDVTDWVIYTGQTNGSLTAVGRAKKAGFETQFVVPDGAAFLQVGAIENNSRDIVRKSKVVAVGS</sequence>
<dbReference type="VEuPathDB" id="FungiDB:A1O9_08901"/>
<dbReference type="Proteomes" id="UP000027920">
    <property type="component" value="Unassembled WGS sequence"/>
</dbReference>
<dbReference type="InterPro" id="IPR053143">
    <property type="entry name" value="Arylsulfate_ST"/>
</dbReference>
<dbReference type="Pfam" id="PF14269">
    <property type="entry name" value="Arylsulfotran_2"/>
    <property type="match status" value="1"/>
</dbReference>
<comment type="caution">
    <text evidence="2">The sequence shown here is derived from an EMBL/GenBank/DDBJ whole genome shotgun (WGS) entry which is preliminary data.</text>
</comment>
<dbReference type="STRING" id="1182545.A0A072P6A5"/>
<organism evidence="2 3">
    <name type="scientific">Exophiala aquamarina CBS 119918</name>
    <dbReference type="NCBI Taxonomy" id="1182545"/>
    <lineage>
        <taxon>Eukaryota</taxon>
        <taxon>Fungi</taxon>
        <taxon>Dikarya</taxon>
        <taxon>Ascomycota</taxon>
        <taxon>Pezizomycotina</taxon>
        <taxon>Eurotiomycetes</taxon>
        <taxon>Chaetothyriomycetidae</taxon>
        <taxon>Chaetothyriales</taxon>
        <taxon>Herpotrichiellaceae</taxon>
        <taxon>Exophiala</taxon>
    </lineage>
</organism>
<dbReference type="InterPro" id="IPR039535">
    <property type="entry name" value="ASST-like"/>
</dbReference>
<dbReference type="PANTHER" id="PTHR35340:SF6">
    <property type="entry name" value="ASST-DOMAIN-CONTAINING PROTEIN"/>
    <property type="match status" value="1"/>
</dbReference>
<dbReference type="OrthoDB" id="5377172at2759"/>